<dbReference type="SMART" id="SM00827">
    <property type="entry name" value="PKS_AT"/>
    <property type="match status" value="1"/>
</dbReference>
<keyword evidence="2 4" id="KW-0012">Acyltransferase</keyword>
<dbReference type="InterPro" id="IPR014043">
    <property type="entry name" value="Acyl_transferase_dom"/>
</dbReference>
<feature type="active site" evidence="5">
    <location>
        <position position="91"/>
    </location>
</feature>
<evidence type="ECO:0000256" key="4">
    <source>
        <dbReference type="PIRNR" id="PIRNR000446"/>
    </source>
</evidence>
<evidence type="ECO:0000313" key="7">
    <source>
        <dbReference type="EMBL" id="MBC8610637.1"/>
    </source>
</evidence>
<dbReference type="GO" id="GO:0005829">
    <property type="term" value="C:cytosol"/>
    <property type="evidence" value="ECO:0007669"/>
    <property type="project" value="TreeGrafter"/>
</dbReference>
<comment type="similarity">
    <text evidence="4">Belongs to the fabD family.</text>
</comment>
<comment type="caution">
    <text evidence="7">The sequence shown here is derived from an EMBL/GenBank/DDBJ whole genome shotgun (WGS) entry which is preliminary data.</text>
</comment>
<evidence type="ECO:0000256" key="2">
    <source>
        <dbReference type="ARBA" id="ARBA00023315"/>
    </source>
</evidence>
<evidence type="ECO:0000313" key="8">
    <source>
        <dbReference type="Proteomes" id="UP000632659"/>
    </source>
</evidence>
<dbReference type="Proteomes" id="UP000632659">
    <property type="component" value="Unassembled WGS sequence"/>
</dbReference>
<dbReference type="EMBL" id="JACRTL010000002">
    <property type="protein sequence ID" value="MBC8610637.1"/>
    <property type="molecule type" value="Genomic_DNA"/>
</dbReference>
<dbReference type="PANTHER" id="PTHR42681">
    <property type="entry name" value="MALONYL-COA-ACYL CARRIER PROTEIN TRANSACYLASE, MITOCHONDRIAL"/>
    <property type="match status" value="1"/>
</dbReference>
<name>A0A8J6PF96_9FIRM</name>
<dbReference type="SUPFAM" id="SSF55048">
    <property type="entry name" value="Probable ACP-binding domain of malonyl-CoA ACP transacylase"/>
    <property type="match status" value="1"/>
</dbReference>
<evidence type="ECO:0000256" key="5">
    <source>
        <dbReference type="PIRSR" id="PIRSR000446-1"/>
    </source>
</evidence>
<protein>
    <recommendedName>
        <fullName evidence="4">Malonyl CoA-acyl carrier protein transacylase</fullName>
        <ecNumber evidence="4">2.3.1.39</ecNumber>
    </recommendedName>
</protein>
<dbReference type="GO" id="GO:0006633">
    <property type="term" value="P:fatty acid biosynthetic process"/>
    <property type="evidence" value="ECO:0007669"/>
    <property type="project" value="TreeGrafter"/>
</dbReference>
<dbReference type="AlphaFoldDB" id="A0A8J6PF96"/>
<comment type="catalytic activity">
    <reaction evidence="3 4">
        <text>holo-[ACP] + malonyl-CoA = malonyl-[ACP] + CoA</text>
        <dbReference type="Rhea" id="RHEA:41792"/>
        <dbReference type="Rhea" id="RHEA-COMP:9623"/>
        <dbReference type="Rhea" id="RHEA-COMP:9685"/>
        <dbReference type="ChEBI" id="CHEBI:57287"/>
        <dbReference type="ChEBI" id="CHEBI:57384"/>
        <dbReference type="ChEBI" id="CHEBI:64479"/>
        <dbReference type="ChEBI" id="CHEBI:78449"/>
        <dbReference type="EC" id="2.3.1.39"/>
    </reaction>
</comment>
<dbReference type="Pfam" id="PF00698">
    <property type="entry name" value="Acyl_transf_1"/>
    <property type="match status" value="1"/>
</dbReference>
<evidence type="ECO:0000259" key="6">
    <source>
        <dbReference type="SMART" id="SM00827"/>
    </source>
</evidence>
<evidence type="ECO:0000256" key="1">
    <source>
        <dbReference type="ARBA" id="ARBA00022679"/>
    </source>
</evidence>
<gene>
    <name evidence="7" type="ORF">H8702_05805</name>
</gene>
<sequence>MAKNVFLFSGQGSQYPGMGKELLSLYPSAQMIYECAADILGMDLKALCFDGSEAELAQTKVSQPAIFTTSLVALNAMKENGIPYEAVAGHSLGEYAAMVAAGVVTMEDGYRLIKHRAAAMQACAEQQDGAMCAVLGMEADEIAKVCESVDGYVVPVNYNSPAQTAIAGEASAIEKAAEQFASLGKKCVRLAVNAAFHSKLMQPAADEFLAKIQEIPFSQPEKEFYSNVTGGVLTDVSNMPAYLARHLVSPVRFVEELSAMGSAGFDNYIELGPNKVLTGLVKKTLKGANVYNVENEKTLQKMLEKVNG</sequence>
<dbReference type="InterPro" id="IPR016036">
    <property type="entry name" value="Malonyl_transacylase_ACP-bd"/>
</dbReference>
<dbReference type="EC" id="2.3.1.39" evidence="4"/>
<dbReference type="SUPFAM" id="SSF52151">
    <property type="entry name" value="FabD/lysophospholipase-like"/>
    <property type="match status" value="1"/>
</dbReference>
<dbReference type="OrthoDB" id="9805460at2"/>
<feature type="active site" evidence="5">
    <location>
        <position position="197"/>
    </location>
</feature>
<keyword evidence="8" id="KW-1185">Reference proteome</keyword>
<feature type="domain" description="Malonyl-CoA:ACP transacylase (MAT)" evidence="6">
    <location>
        <begin position="7"/>
        <end position="302"/>
    </location>
</feature>
<dbReference type="PIRSF" id="PIRSF000446">
    <property type="entry name" value="Mct"/>
    <property type="match status" value="1"/>
</dbReference>
<organism evidence="7 8">
    <name type="scientific">Massiliimalia timonensis</name>
    <dbReference type="NCBI Taxonomy" id="1987501"/>
    <lineage>
        <taxon>Bacteria</taxon>
        <taxon>Bacillati</taxon>
        <taxon>Bacillota</taxon>
        <taxon>Clostridia</taxon>
        <taxon>Eubacteriales</taxon>
        <taxon>Oscillospiraceae</taxon>
        <taxon>Massiliimalia</taxon>
    </lineage>
</organism>
<dbReference type="InterPro" id="IPR016035">
    <property type="entry name" value="Acyl_Trfase/lysoPLipase"/>
</dbReference>
<dbReference type="InterPro" id="IPR050858">
    <property type="entry name" value="Mal-CoA-ACP_Trans/PKS_FabD"/>
</dbReference>
<keyword evidence="1 4" id="KW-0808">Transferase</keyword>
<reference evidence="7" key="1">
    <citation type="submission" date="2020-08" db="EMBL/GenBank/DDBJ databases">
        <title>Genome public.</title>
        <authorList>
            <person name="Liu C."/>
            <person name="Sun Q."/>
        </authorList>
    </citation>
    <scope>NUCLEOTIDE SEQUENCE</scope>
    <source>
        <strain evidence="7">NSJ-15</strain>
    </source>
</reference>
<dbReference type="Gene3D" id="3.30.70.250">
    <property type="entry name" value="Malonyl-CoA ACP transacylase, ACP-binding"/>
    <property type="match status" value="1"/>
</dbReference>
<dbReference type="PANTHER" id="PTHR42681:SF1">
    <property type="entry name" value="MALONYL-COA-ACYL CARRIER PROTEIN TRANSACYLASE, MITOCHONDRIAL"/>
    <property type="match status" value="1"/>
</dbReference>
<dbReference type="InterPro" id="IPR001227">
    <property type="entry name" value="Ac_transferase_dom_sf"/>
</dbReference>
<dbReference type="RefSeq" id="WP_093989357.1">
    <property type="nucleotide sequence ID" value="NZ_FYDD01000004.1"/>
</dbReference>
<dbReference type="GO" id="GO:0004314">
    <property type="term" value="F:[acyl-carrier-protein] S-malonyltransferase activity"/>
    <property type="evidence" value="ECO:0007669"/>
    <property type="project" value="UniProtKB-EC"/>
</dbReference>
<evidence type="ECO:0000256" key="3">
    <source>
        <dbReference type="ARBA" id="ARBA00048462"/>
    </source>
</evidence>
<dbReference type="Gene3D" id="3.40.366.10">
    <property type="entry name" value="Malonyl-Coenzyme A Acyl Carrier Protein, domain 2"/>
    <property type="match status" value="1"/>
</dbReference>
<dbReference type="InterPro" id="IPR024925">
    <property type="entry name" value="Malonyl_CoA-ACP_transAc"/>
</dbReference>
<accession>A0A8J6PF96</accession>
<proteinExistence type="inferred from homology"/>